<evidence type="ECO:0000256" key="4">
    <source>
        <dbReference type="ARBA" id="ARBA00022692"/>
    </source>
</evidence>
<evidence type="ECO:0000259" key="11">
    <source>
        <dbReference type="Pfam" id="PF07715"/>
    </source>
</evidence>
<evidence type="ECO:0000313" key="12">
    <source>
        <dbReference type="EMBL" id="WDF70308.1"/>
    </source>
</evidence>
<dbReference type="Pfam" id="PF13715">
    <property type="entry name" value="CarbopepD_reg_2"/>
    <property type="match status" value="1"/>
</dbReference>
<keyword evidence="2 8" id="KW-0813">Transport</keyword>
<name>A0ABY7WL41_9SPHI</name>
<evidence type="ECO:0000256" key="1">
    <source>
        <dbReference type="ARBA" id="ARBA00004571"/>
    </source>
</evidence>
<comment type="similarity">
    <text evidence="8 9">Belongs to the TonB-dependent receptor family.</text>
</comment>
<sequence length="1082" mass="119371">MNEQIQVKFSNSSLSKALKLLESKSGVRFVYNDGQMKSAVRVNGTFEGTLQSVLSQVLAPYQLQFDFVDNQYVVLRQRTAASANDPAPTVAVNLNGFVQSGIVTDEQGKGLPGVTVSVRNATNMVQTDDQGFFSIGIIDDHYSLEFHYIGYKKIERKSQRNNRLRVVLEEDPSNLDEVLVIGYGTTTKRTTTGSSFSITAKDIQNTPTTNVANALQGRIPGIYVNQANGLPGSPMSISIRGNNAITTPGSAINRNAPLFIVDGVPFSSDAISSSVGTGLVGASGATSPLNLINPMDIESIDVLKDADATAIYGSRAANGVVLITTKKGKAGKTQFDALFRTGAAKVANFVETLNTDQYLAMRRRAFENAAAINANNTPESANAYDLTRWDQNAYTDFQKLLIGNTAKTTDANLSVGGGDQRTNFRLSGTYHKEGNVFVGDQGYDRTALNFNLQHKTLDDRFTIGFSAIYSADNNNVSVLDQTSIAYNLPPNYPLYNEDGSLYWSGLSFGVPANPLGQLNQIVENKGSNLVANLNLDYRIWKGLSFKTSIGYGRADADQKRLAPRSSMDPAISSNVSSAIFALTSNHNYTIEPQLNYNTDIGPGKFSALVGATWQHTLSKQPFYTSAREFPSDDFLENIGSAATISTSRNSSEYKYASLFSRVNYNIGNKYIANINFRRDGSSRFAANSRYGNFGSFGAAWVLSEESFFKAIPVISFSKIRSSYGWVGNDKIGDYQYFDSYSSVSYLYNGIAGMIPTRLANSNYQWESTRKFEVAMDVALLKDRISLSAAYYRNLSDNQLINYSLSPQAGFTSYQANFPALVENKGWEFTLGSQQIRTKDFRWSTDFNISFNRNRLAEFPNIERTSYYTQYIVGNPLTGFYLYDYTGFDPATGLPTVADKNGNGSINFGLFEIGRGDRSYKGTNLPKYYGGISNTLAYKDFTLDFLFQFVKQKGRSILASSFYNPGYDMTNYAKEPIMDYLEAGLPNQPQALAVFGPPFTAFSNYVSSDAMLVDASFIRLKNVSLSYDLRGQFIERLKLKNLRLQVQGHNLLTFTDYFGFDPESQGLSLPPLRTIVGSVQLTF</sequence>
<dbReference type="InterPro" id="IPR008969">
    <property type="entry name" value="CarboxyPept-like_regulatory"/>
</dbReference>
<dbReference type="InterPro" id="IPR000531">
    <property type="entry name" value="Beta-barrel_TonB"/>
</dbReference>
<dbReference type="Gene3D" id="3.55.50.30">
    <property type="match status" value="1"/>
</dbReference>
<dbReference type="Pfam" id="PF00593">
    <property type="entry name" value="TonB_dep_Rec_b-barrel"/>
    <property type="match status" value="1"/>
</dbReference>
<keyword evidence="4 8" id="KW-0812">Transmembrane</keyword>
<dbReference type="InterPro" id="IPR023997">
    <property type="entry name" value="TonB-dep_OMP_SusC/RagA_CS"/>
</dbReference>
<accession>A0ABY7WL41</accession>
<dbReference type="NCBIfam" id="TIGR04057">
    <property type="entry name" value="SusC_RagA_signa"/>
    <property type="match status" value="1"/>
</dbReference>
<dbReference type="Proteomes" id="UP001221558">
    <property type="component" value="Chromosome"/>
</dbReference>
<evidence type="ECO:0000256" key="5">
    <source>
        <dbReference type="ARBA" id="ARBA00023077"/>
    </source>
</evidence>
<comment type="subcellular location">
    <subcellularLocation>
        <location evidence="1 8">Cell outer membrane</location>
        <topology evidence="1 8">Multi-pass membrane protein</topology>
    </subcellularLocation>
</comment>
<evidence type="ECO:0000256" key="3">
    <source>
        <dbReference type="ARBA" id="ARBA00022452"/>
    </source>
</evidence>
<evidence type="ECO:0000256" key="2">
    <source>
        <dbReference type="ARBA" id="ARBA00022448"/>
    </source>
</evidence>
<dbReference type="Gene3D" id="2.60.40.1120">
    <property type="entry name" value="Carboxypeptidase-like, regulatory domain"/>
    <property type="match status" value="1"/>
</dbReference>
<dbReference type="Gene3D" id="2.170.130.10">
    <property type="entry name" value="TonB-dependent receptor, plug domain"/>
    <property type="match status" value="1"/>
</dbReference>
<keyword evidence="3 8" id="KW-1134">Transmembrane beta strand</keyword>
<evidence type="ECO:0000256" key="6">
    <source>
        <dbReference type="ARBA" id="ARBA00023136"/>
    </source>
</evidence>
<dbReference type="InterPro" id="IPR039426">
    <property type="entry name" value="TonB-dep_rcpt-like"/>
</dbReference>
<dbReference type="NCBIfam" id="TIGR04056">
    <property type="entry name" value="OMP_RagA_SusC"/>
    <property type="match status" value="1"/>
</dbReference>
<dbReference type="PROSITE" id="PS52016">
    <property type="entry name" value="TONB_DEPENDENT_REC_3"/>
    <property type="match status" value="1"/>
</dbReference>
<dbReference type="Pfam" id="PF07715">
    <property type="entry name" value="Plug"/>
    <property type="match status" value="1"/>
</dbReference>
<dbReference type="InterPro" id="IPR012910">
    <property type="entry name" value="Plug_dom"/>
</dbReference>
<protein>
    <submittedName>
        <fullName evidence="12">SusC/RagA family TonB-linked outer membrane protein</fullName>
    </submittedName>
</protein>
<gene>
    <name evidence="12" type="ORF">PQ465_07990</name>
</gene>
<proteinExistence type="inferred from homology"/>
<dbReference type="InterPro" id="IPR036942">
    <property type="entry name" value="Beta-barrel_TonB_sf"/>
</dbReference>
<dbReference type="InterPro" id="IPR023996">
    <property type="entry name" value="TonB-dep_OMP_SusC/RagA"/>
</dbReference>
<keyword evidence="5 9" id="KW-0798">TonB box</keyword>
<dbReference type="RefSeq" id="WP_274269017.1">
    <property type="nucleotide sequence ID" value="NZ_CP117880.1"/>
</dbReference>
<reference evidence="12 13" key="1">
    <citation type="submission" date="2023-02" db="EMBL/GenBank/DDBJ databases">
        <title>Genome sequence of Sphingobacterium sp. KACC 22765.</title>
        <authorList>
            <person name="Kim S."/>
            <person name="Heo J."/>
            <person name="Kwon S.-W."/>
        </authorList>
    </citation>
    <scope>NUCLEOTIDE SEQUENCE [LARGE SCALE GENOMIC DNA]</scope>
    <source>
        <strain evidence="12 13">KACC 22765</strain>
    </source>
</reference>
<evidence type="ECO:0000313" key="13">
    <source>
        <dbReference type="Proteomes" id="UP001221558"/>
    </source>
</evidence>
<evidence type="ECO:0000256" key="9">
    <source>
        <dbReference type="RuleBase" id="RU003357"/>
    </source>
</evidence>
<dbReference type="InterPro" id="IPR037066">
    <property type="entry name" value="Plug_dom_sf"/>
</dbReference>
<feature type="domain" description="TonB-dependent receptor plug" evidence="11">
    <location>
        <begin position="188"/>
        <end position="320"/>
    </location>
</feature>
<dbReference type="EMBL" id="CP117880">
    <property type="protein sequence ID" value="WDF70308.1"/>
    <property type="molecule type" value="Genomic_DNA"/>
</dbReference>
<keyword evidence="13" id="KW-1185">Reference proteome</keyword>
<evidence type="ECO:0000256" key="7">
    <source>
        <dbReference type="ARBA" id="ARBA00023237"/>
    </source>
</evidence>
<keyword evidence="7 8" id="KW-0998">Cell outer membrane</keyword>
<feature type="domain" description="TonB-dependent receptor-like beta-barrel" evidence="10">
    <location>
        <begin position="491"/>
        <end position="941"/>
    </location>
</feature>
<dbReference type="SUPFAM" id="SSF56935">
    <property type="entry name" value="Porins"/>
    <property type="match status" value="1"/>
</dbReference>
<organism evidence="12 13">
    <name type="scientific">Sphingobacterium oryzagri</name>
    <dbReference type="NCBI Taxonomy" id="3025669"/>
    <lineage>
        <taxon>Bacteria</taxon>
        <taxon>Pseudomonadati</taxon>
        <taxon>Bacteroidota</taxon>
        <taxon>Sphingobacteriia</taxon>
        <taxon>Sphingobacteriales</taxon>
        <taxon>Sphingobacteriaceae</taxon>
        <taxon>Sphingobacterium</taxon>
    </lineage>
</organism>
<dbReference type="SUPFAM" id="SSF49464">
    <property type="entry name" value="Carboxypeptidase regulatory domain-like"/>
    <property type="match status" value="1"/>
</dbReference>
<evidence type="ECO:0000256" key="8">
    <source>
        <dbReference type="PROSITE-ProRule" id="PRU01360"/>
    </source>
</evidence>
<evidence type="ECO:0000259" key="10">
    <source>
        <dbReference type="Pfam" id="PF00593"/>
    </source>
</evidence>
<keyword evidence="6 8" id="KW-0472">Membrane</keyword>
<dbReference type="Gene3D" id="2.40.170.20">
    <property type="entry name" value="TonB-dependent receptor, beta-barrel domain"/>
    <property type="match status" value="1"/>
</dbReference>